<dbReference type="CDD" id="cd00082">
    <property type="entry name" value="HisKA"/>
    <property type="match status" value="1"/>
</dbReference>
<dbReference type="SUPFAM" id="SSF48452">
    <property type="entry name" value="TPR-like"/>
    <property type="match status" value="1"/>
</dbReference>
<dbReference type="PANTHER" id="PTHR43711">
    <property type="entry name" value="TWO-COMPONENT HISTIDINE KINASE"/>
    <property type="match status" value="1"/>
</dbReference>
<comment type="catalytic activity">
    <reaction evidence="1">
        <text>ATP + protein L-histidine = ADP + protein N-phospho-L-histidine.</text>
        <dbReference type="EC" id="2.7.13.3"/>
    </reaction>
</comment>
<dbReference type="Gene3D" id="1.10.287.130">
    <property type="match status" value="1"/>
</dbReference>
<dbReference type="InterPro" id="IPR003661">
    <property type="entry name" value="HisK_dim/P_dom"/>
</dbReference>
<dbReference type="Gene3D" id="3.30.565.10">
    <property type="entry name" value="Histidine kinase-like ATPase, C-terminal domain"/>
    <property type="match status" value="1"/>
</dbReference>
<feature type="domain" description="Histidine kinase" evidence="7">
    <location>
        <begin position="481"/>
        <end position="692"/>
    </location>
</feature>
<reference evidence="9" key="1">
    <citation type="submission" date="2018-02" db="EMBL/GenBank/DDBJ databases">
        <title>Genome sequencing of Solimonas sp. HR-BB.</title>
        <authorList>
            <person name="Lee Y."/>
            <person name="Jeon C.O."/>
        </authorList>
    </citation>
    <scope>NUCLEOTIDE SEQUENCE [LARGE SCALE GENOMIC DNA]</scope>
    <source>
        <strain evidence="9">HR-U</strain>
    </source>
</reference>
<proteinExistence type="predicted"/>
<dbReference type="CDD" id="cd00075">
    <property type="entry name" value="HATPase"/>
    <property type="match status" value="1"/>
</dbReference>
<keyword evidence="4" id="KW-0808">Transferase</keyword>
<dbReference type="SMART" id="SM00388">
    <property type="entry name" value="HisKA"/>
    <property type="match status" value="1"/>
</dbReference>
<dbReference type="GO" id="GO:0000155">
    <property type="term" value="F:phosphorelay sensor kinase activity"/>
    <property type="evidence" value="ECO:0007669"/>
    <property type="project" value="InterPro"/>
</dbReference>
<dbReference type="SMART" id="SM00028">
    <property type="entry name" value="TPR"/>
    <property type="match status" value="3"/>
</dbReference>
<keyword evidence="6" id="KW-0902">Two-component regulatory system</keyword>
<evidence type="ECO:0000313" key="9">
    <source>
        <dbReference type="Proteomes" id="UP000239590"/>
    </source>
</evidence>
<dbReference type="InterPro" id="IPR036890">
    <property type="entry name" value="HATPase_C_sf"/>
</dbReference>
<dbReference type="InterPro" id="IPR011990">
    <property type="entry name" value="TPR-like_helical_dom_sf"/>
</dbReference>
<accession>A0A2S7IPV4</accession>
<dbReference type="Gene3D" id="1.25.40.10">
    <property type="entry name" value="Tetratricopeptide repeat domain"/>
    <property type="match status" value="1"/>
</dbReference>
<evidence type="ECO:0000256" key="3">
    <source>
        <dbReference type="ARBA" id="ARBA00022553"/>
    </source>
</evidence>
<dbReference type="FunFam" id="3.30.565.10:FF:000006">
    <property type="entry name" value="Sensor histidine kinase WalK"/>
    <property type="match status" value="1"/>
</dbReference>
<evidence type="ECO:0000256" key="2">
    <source>
        <dbReference type="ARBA" id="ARBA00012438"/>
    </source>
</evidence>
<dbReference type="SMART" id="SM00387">
    <property type="entry name" value="HATPase_c"/>
    <property type="match status" value="1"/>
</dbReference>
<dbReference type="AlphaFoldDB" id="A0A2S7IPV4"/>
<evidence type="ECO:0000259" key="7">
    <source>
        <dbReference type="PROSITE" id="PS50109"/>
    </source>
</evidence>
<dbReference type="PROSITE" id="PS51257">
    <property type="entry name" value="PROKAR_LIPOPROTEIN"/>
    <property type="match status" value="1"/>
</dbReference>
<keyword evidence="9" id="KW-1185">Reference proteome</keyword>
<dbReference type="InterPro" id="IPR050736">
    <property type="entry name" value="Sensor_HK_Regulatory"/>
</dbReference>
<evidence type="ECO:0000256" key="4">
    <source>
        <dbReference type="ARBA" id="ARBA00022679"/>
    </source>
</evidence>
<dbReference type="InterPro" id="IPR005467">
    <property type="entry name" value="His_kinase_dom"/>
</dbReference>
<gene>
    <name evidence="8" type="ORF">C5O19_08975</name>
</gene>
<dbReference type="Pfam" id="PF00512">
    <property type="entry name" value="HisKA"/>
    <property type="match status" value="1"/>
</dbReference>
<dbReference type="InterPro" id="IPR036097">
    <property type="entry name" value="HisK_dim/P_sf"/>
</dbReference>
<dbReference type="SUPFAM" id="SSF55874">
    <property type="entry name" value="ATPase domain of HSP90 chaperone/DNA topoisomerase II/histidine kinase"/>
    <property type="match status" value="1"/>
</dbReference>
<dbReference type="EMBL" id="PTRA01000001">
    <property type="protein sequence ID" value="PQA59744.1"/>
    <property type="molecule type" value="Genomic_DNA"/>
</dbReference>
<evidence type="ECO:0000313" key="8">
    <source>
        <dbReference type="EMBL" id="PQA59744.1"/>
    </source>
</evidence>
<dbReference type="OrthoDB" id="9810447at2"/>
<comment type="caution">
    <text evidence="8">The sequence shown here is derived from an EMBL/GenBank/DDBJ whole genome shotgun (WGS) entry which is preliminary data.</text>
</comment>
<dbReference type="InterPro" id="IPR004358">
    <property type="entry name" value="Sig_transdc_His_kin-like_C"/>
</dbReference>
<dbReference type="InterPro" id="IPR019734">
    <property type="entry name" value="TPR_rpt"/>
</dbReference>
<dbReference type="PANTHER" id="PTHR43711:SF1">
    <property type="entry name" value="HISTIDINE KINASE 1"/>
    <property type="match status" value="1"/>
</dbReference>
<dbReference type="EC" id="2.7.13.3" evidence="2"/>
<organism evidence="8 9">
    <name type="scientific">Siphonobacter curvatus</name>
    <dbReference type="NCBI Taxonomy" id="2094562"/>
    <lineage>
        <taxon>Bacteria</taxon>
        <taxon>Pseudomonadati</taxon>
        <taxon>Bacteroidota</taxon>
        <taxon>Cytophagia</taxon>
        <taxon>Cytophagales</taxon>
        <taxon>Cytophagaceae</taxon>
        <taxon>Siphonobacter</taxon>
    </lineage>
</organism>
<keyword evidence="3" id="KW-0597">Phosphoprotein</keyword>
<dbReference type="PROSITE" id="PS50109">
    <property type="entry name" value="HIS_KIN"/>
    <property type="match status" value="1"/>
</dbReference>
<protein>
    <recommendedName>
        <fullName evidence="2">histidine kinase</fullName>
        <ecNumber evidence="2">2.7.13.3</ecNumber>
    </recommendedName>
</protein>
<sequence>MRRFNILCFLFKKANYFVFSLFLFSIAFYSCQFYTENDHSEKINKWYSNIDQQFEKIGFANATNKYDSLFNRLPSVSTTDQILYYTHMRLLNQRDSAHAITASFYTDSIIRLFPSDQLKKKYAKEYAKALLLKGDDLLARRDYSNAYRSYYDGKLALTDLNEVCEYSRYSSRIANVSYKEGNYYQAIDFWKQEHQELLSCQDSTDFELMFVEKQGCLDNIGVCYMYLNKLDSAQFYYQKALDFINTNQKYFPGHKDFIDYARIVVMSNQAEAYALENKPEKAEIIFKQCLIEGEKTGYAFDNSQATRVALSKLYIHTKQYEKAHQQLDILKKGLQKKPNKEIYTYWQRFYSQVLFGKKRYKEASEQLLEYAEMQYKSVLAARAENKTNVGQILAQIEQQHLVQLSEEKQKQQNLILGLVILVTISLAAITSLIWKNVRNARENISSLLAINQVVAQKNIVLEDTVKALERYQDQNQKFLKLIAHDLRNPIGAMSSASLLLFLDKTPNDHQKQILSIIQESSTKALALISEILYNNLGAISIKKEPVLFEEVVRSCVDMLSHKAEEKGQTIEFSFESVLITLDREKIWRVVSNLLTNAIKFSYANETIRVDIQKKEYSTILTITDHGIGIPAEIQNAIFDDFTTAKRVGTAGEQTYGLGLSICKQIVDAHGGKIWVVSAVDKGSTFYVEIPFL</sequence>
<dbReference type="InterPro" id="IPR003594">
    <property type="entry name" value="HATPase_dom"/>
</dbReference>
<dbReference type="SUPFAM" id="SSF47384">
    <property type="entry name" value="Homodimeric domain of signal transducing histidine kinase"/>
    <property type="match status" value="1"/>
</dbReference>
<name>A0A2S7IPV4_9BACT</name>
<dbReference type="Proteomes" id="UP000239590">
    <property type="component" value="Unassembled WGS sequence"/>
</dbReference>
<keyword evidence="5 8" id="KW-0418">Kinase</keyword>
<evidence type="ECO:0000256" key="5">
    <source>
        <dbReference type="ARBA" id="ARBA00022777"/>
    </source>
</evidence>
<dbReference type="PRINTS" id="PR00344">
    <property type="entry name" value="BCTRLSENSOR"/>
</dbReference>
<evidence type="ECO:0000256" key="1">
    <source>
        <dbReference type="ARBA" id="ARBA00000085"/>
    </source>
</evidence>
<evidence type="ECO:0000256" key="6">
    <source>
        <dbReference type="ARBA" id="ARBA00023012"/>
    </source>
</evidence>
<dbReference type="Pfam" id="PF02518">
    <property type="entry name" value="HATPase_c"/>
    <property type="match status" value="1"/>
</dbReference>